<proteinExistence type="predicted"/>
<reference evidence="1" key="1">
    <citation type="submission" date="2023-03" db="EMBL/GenBank/DDBJ databases">
        <title>Massive genome expansion in bonnet fungi (Mycena s.s.) driven by repeated elements and novel gene families across ecological guilds.</title>
        <authorList>
            <consortium name="Lawrence Berkeley National Laboratory"/>
            <person name="Harder C.B."/>
            <person name="Miyauchi S."/>
            <person name="Viragh M."/>
            <person name="Kuo A."/>
            <person name="Thoen E."/>
            <person name="Andreopoulos B."/>
            <person name="Lu D."/>
            <person name="Skrede I."/>
            <person name="Drula E."/>
            <person name="Henrissat B."/>
            <person name="Morin E."/>
            <person name="Kohler A."/>
            <person name="Barry K."/>
            <person name="LaButti K."/>
            <person name="Morin E."/>
            <person name="Salamov A."/>
            <person name="Lipzen A."/>
            <person name="Mereny Z."/>
            <person name="Hegedus B."/>
            <person name="Baldrian P."/>
            <person name="Stursova M."/>
            <person name="Weitz H."/>
            <person name="Taylor A."/>
            <person name="Grigoriev I.V."/>
            <person name="Nagy L.G."/>
            <person name="Martin F."/>
            <person name="Kauserud H."/>
        </authorList>
    </citation>
    <scope>NUCLEOTIDE SEQUENCE</scope>
    <source>
        <strain evidence="1">CBHHK182m</strain>
    </source>
</reference>
<accession>A0AAD7IYP7</accession>
<keyword evidence="2" id="KW-1185">Reference proteome</keyword>
<dbReference type="EMBL" id="JARKIB010000062">
    <property type="protein sequence ID" value="KAJ7751427.1"/>
    <property type="molecule type" value="Genomic_DNA"/>
</dbReference>
<gene>
    <name evidence="1" type="ORF">B0H16DRAFT_831228</name>
</gene>
<dbReference type="Proteomes" id="UP001215598">
    <property type="component" value="Unassembled WGS sequence"/>
</dbReference>
<evidence type="ECO:0000313" key="1">
    <source>
        <dbReference type="EMBL" id="KAJ7751427.1"/>
    </source>
</evidence>
<evidence type="ECO:0000313" key="2">
    <source>
        <dbReference type="Proteomes" id="UP001215598"/>
    </source>
</evidence>
<sequence>MQDVRLFMMLMHSMVPPSLPPTTTPRTRTCPTSTLTLLPEFSFSGMVDEPPLRSQIGHPTTRTQMKLRGHLSGVLVVLKWQHSSPDDVGRSVNIDEEVCVCALYSCGQLKVPHPRKQVLDLKWFRYRNCLDAVHKTPRITIMLTYPPNGHLRYSTKGCSLSWSRSKPDPIFAGNIQVPVELKAPALRNQERGHWHLENEP</sequence>
<dbReference type="AlphaFoldDB" id="A0AAD7IYP7"/>
<comment type="caution">
    <text evidence="1">The sequence shown here is derived from an EMBL/GenBank/DDBJ whole genome shotgun (WGS) entry which is preliminary data.</text>
</comment>
<name>A0AAD7IYP7_9AGAR</name>
<organism evidence="1 2">
    <name type="scientific">Mycena metata</name>
    <dbReference type="NCBI Taxonomy" id="1033252"/>
    <lineage>
        <taxon>Eukaryota</taxon>
        <taxon>Fungi</taxon>
        <taxon>Dikarya</taxon>
        <taxon>Basidiomycota</taxon>
        <taxon>Agaricomycotina</taxon>
        <taxon>Agaricomycetes</taxon>
        <taxon>Agaricomycetidae</taxon>
        <taxon>Agaricales</taxon>
        <taxon>Marasmiineae</taxon>
        <taxon>Mycenaceae</taxon>
        <taxon>Mycena</taxon>
    </lineage>
</organism>
<protein>
    <submittedName>
        <fullName evidence="1">Uncharacterized protein</fullName>
    </submittedName>
</protein>